<accession>A0A9W9XQV2</accession>
<gene>
    <name evidence="1" type="ORF">N7463_009494</name>
</gene>
<proteinExistence type="predicted"/>
<protein>
    <submittedName>
        <fullName evidence="1">Uncharacterized protein</fullName>
    </submittedName>
</protein>
<dbReference type="Proteomes" id="UP001149954">
    <property type="component" value="Unassembled WGS sequence"/>
</dbReference>
<evidence type="ECO:0000313" key="2">
    <source>
        <dbReference type="Proteomes" id="UP001149954"/>
    </source>
</evidence>
<reference evidence="1" key="1">
    <citation type="submission" date="2022-12" db="EMBL/GenBank/DDBJ databases">
        <authorList>
            <person name="Petersen C."/>
        </authorList>
    </citation>
    <scope>NUCLEOTIDE SEQUENCE</scope>
    <source>
        <strain evidence="1">IBT 29495</strain>
    </source>
</reference>
<comment type="caution">
    <text evidence="1">The sequence shown here is derived from an EMBL/GenBank/DDBJ whole genome shotgun (WGS) entry which is preliminary data.</text>
</comment>
<organism evidence="1 2">
    <name type="scientific">Penicillium fimorum</name>
    <dbReference type="NCBI Taxonomy" id="1882269"/>
    <lineage>
        <taxon>Eukaryota</taxon>
        <taxon>Fungi</taxon>
        <taxon>Dikarya</taxon>
        <taxon>Ascomycota</taxon>
        <taxon>Pezizomycotina</taxon>
        <taxon>Eurotiomycetes</taxon>
        <taxon>Eurotiomycetidae</taxon>
        <taxon>Eurotiales</taxon>
        <taxon>Aspergillaceae</taxon>
        <taxon>Penicillium</taxon>
    </lineage>
</organism>
<sequence>MVSDIIQRESASLDPITNAHQNVAVTFHIVVFDSFHLGATFTAYNGGVSSVSEDVASGVYWYPAGSPGVGGQDDRLELALLALISDVEESKLSFNSRIRN</sequence>
<reference evidence="1" key="2">
    <citation type="journal article" date="2023" name="IMA Fungus">
        <title>Comparative genomic study of the Penicillium genus elucidates a diverse pangenome and 15 lateral gene transfer events.</title>
        <authorList>
            <person name="Petersen C."/>
            <person name="Sorensen T."/>
            <person name="Nielsen M.R."/>
            <person name="Sondergaard T.E."/>
            <person name="Sorensen J.L."/>
            <person name="Fitzpatrick D.A."/>
            <person name="Frisvad J.C."/>
            <person name="Nielsen K.L."/>
        </authorList>
    </citation>
    <scope>NUCLEOTIDE SEQUENCE</scope>
    <source>
        <strain evidence="1">IBT 29495</strain>
    </source>
</reference>
<keyword evidence="2" id="KW-1185">Reference proteome</keyword>
<dbReference type="EMBL" id="JAPWDS010000005">
    <property type="protein sequence ID" value="KAJ5497507.1"/>
    <property type="molecule type" value="Genomic_DNA"/>
</dbReference>
<dbReference type="AlphaFoldDB" id="A0A9W9XQV2"/>
<evidence type="ECO:0000313" key="1">
    <source>
        <dbReference type="EMBL" id="KAJ5497507.1"/>
    </source>
</evidence>
<name>A0A9W9XQV2_9EURO</name>